<evidence type="ECO:0000259" key="7">
    <source>
        <dbReference type="Pfam" id="PF10035"/>
    </source>
</evidence>
<dbReference type="AlphaFoldDB" id="A0A6M0H3U5"/>
<comment type="subcellular location">
    <subcellularLocation>
        <location evidence="1">Cell membrane</location>
        <topology evidence="1">Multi-pass membrane protein</topology>
    </subcellularLocation>
</comment>
<evidence type="ECO:0000256" key="1">
    <source>
        <dbReference type="ARBA" id="ARBA00004651"/>
    </source>
</evidence>
<proteinExistence type="predicted"/>
<dbReference type="PANTHER" id="PTHR33545">
    <property type="entry name" value="UPF0750 MEMBRANE PROTEIN YITT-RELATED"/>
    <property type="match status" value="1"/>
</dbReference>
<keyword evidence="4 6" id="KW-1133">Transmembrane helix</keyword>
<dbReference type="PIRSF" id="PIRSF006483">
    <property type="entry name" value="Membrane_protein_YitT"/>
    <property type="match status" value="1"/>
</dbReference>
<accession>A0A6M0H3U5</accession>
<dbReference type="InterPro" id="IPR015867">
    <property type="entry name" value="N-reg_PII/ATP_PRibTrfase_C"/>
</dbReference>
<evidence type="ECO:0000256" key="2">
    <source>
        <dbReference type="ARBA" id="ARBA00022475"/>
    </source>
</evidence>
<feature type="transmembrane region" description="Helical" evidence="6">
    <location>
        <begin position="95"/>
        <end position="115"/>
    </location>
</feature>
<dbReference type="GO" id="GO:0005886">
    <property type="term" value="C:plasma membrane"/>
    <property type="evidence" value="ECO:0007669"/>
    <property type="project" value="UniProtKB-SubCell"/>
</dbReference>
<organism evidence="8 9">
    <name type="scientific">Clostridium senegalense</name>
    <dbReference type="NCBI Taxonomy" id="1465809"/>
    <lineage>
        <taxon>Bacteria</taxon>
        <taxon>Bacillati</taxon>
        <taxon>Bacillota</taxon>
        <taxon>Clostridia</taxon>
        <taxon>Eubacteriales</taxon>
        <taxon>Clostridiaceae</taxon>
        <taxon>Clostridium</taxon>
    </lineage>
</organism>
<keyword evidence="9" id="KW-1185">Reference proteome</keyword>
<keyword evidence="3 6" id="KW-0812">Transmembrane</keyword>
<dbReference type="CDD" id="cd16380">
    <property type="entry name" value="YitT_C"/>
    <property type="match status" value="1"/>
</dbReference>
<feature type="transmembrane region" description="Helical" evidence="6">
    <location>
        <begin position="68"/>
        <end position="89"/>
    </location>
</feature>
<dbReference type="EMBL" id="JAAGPU010000020">
    <property type="protein sequence ID" value="NEU05426.1"/>
    <property type="molecule type" value="Genomic_DNA"/>
</dbReference>
<dbReference type="Pfam" id="PF02588">
    <property type="entry name" value="YitT_membrane"/>
    <property type="match status" value="1"/>
</dbReference>
<feature type="domain" description="DUF2179" evidence="7">
    <location>
        <begin position="209"/>
        <end position="263"/>
    </location>
</feature>
<evidence type="ECO:0000256" key="4">
    <source>
        <dbReference type="ARBA" id="ARBA00022989"/>
    </source>
</evidence>
<evidence type="ECO:0000256" key="6">
    <source>
        <dbReference type="SAM" id="Phobius"/>
    </source>
</evidence>
<evidence type="ECO:0000313" key="8">
    <source>
        <dbReference type="EMBL" id="NEU05426.1"/>
    </source>
</evidence>
<keyword evidence="2" id="KW-1003">Cell membrane</keyword>
<dbReference type="Pfam" id="PF10035">
    <property type="entry name" value="DUF2179"/>
    <property type="match status" value="1"/>
</dbReference>
<keyword evidence="5 6" id="KW-0472">Membrane</keyword>
<dbReference type="PANTHER" id="PTHR33545:SF9">
    <property type="entry name" value="UPF0750 MEMBRANE PROTEIN YITE"/>
    <property type="match status" value="1"/>
</dbReference>
<name>A0A6M0H3U5_9CLOT</name>
<dbReference type="InterPro" id="IPR051461">
    <property type="entry name" value="UPF0750_membrane"/>
</dbReference>
<dbReference type="Proteomes" id="UP000481872">
    <property type="component" value="Unassembled WGS sequence"/>
</dbReference>
<protein>
    <submittedName>
        <fullName evidence="8">YitT family protein</fullName>
    </submittedName>
</protein>
<dbReference type="InterPro" id="IPR003740">
    <property type="entry name" value="YitT"/>
</dbReference>
<feature type="transmembrane region" description="Helical" evidence="6">
    <location>
        <begin position="38"/>
        <end position="61"/>
    </location>
</feature>
<evidence type="ECO:0000256" key="5">
    <source>
        <dbReference type="ARBA" id="ARBA00023136"/>
    </source>
</evidence>
<evidence type="ECO:0000313" key="9">
    <source>
        <dbReference type="Proteomes" id="UP000481872"/>
    </source>
</evidence>
<dbReference type="InterPro" id="IPR019264">
    <property type="entry name" value="DUF2179"/>
</dbReference>
<dbReference type="Gene3D" id="3.30.70.120">
    <property type="match status" value="1"/>
</dbReference>
<reference evidence="8 9" key="1">
    <citation type="submission" date="2020-02" db="EMBL/GenBank/DDBJ databases">
        <title>Genome assembly of a novel Clostridium senegalense strain.</title>
        <authorList>
            <person name="Gupta T.B."/>
            <person name="Jauregui R."/>
            <person name="Maclean P."/>
            <person name="Nawarathana A."/>
            <person name="Brightwell G."/>
        </authorList>
    </citation>
    <scope>NUCLEOTIDE SEQUENCE [LARGE SCALE GENOMIC DNA]</scope>
    <source>
        <strain evidence="8 9">AGRFS4</strain>
    </source>
</reference>
<gene>
    <name evidence="8" type="ORF">G3M99_11275</name>
</gene>
<sequence>MGLILLAVALTLFLVPNNLAAGGISGLAIIINSYIPTIAVPIIMLGLDVILYIIGFIFIGASFGFKSIYCSLMLPMLMSILAKIFNINGPIVDDLFINLIFGIVIGAIGMGIIFNQDASTGGTDIIAKIFNKYFKLDIGKGLLITDFLVTLIAIATFGPMIGMYSLFGVIVNGFMVDYIIDGLNVITKVEIVSNKGEEIKKFIMDELGRGATVFEAHGAYTKERKEVITTVVEKKEFIKLRKYIKDIDENAFIIIYNVHETLGEGFGSLK</sequence>
<comment type="caution">
    <text evidence="8">The sequence shown here is derived from an EMBL/GenBank/DDBJ whole genome shotgun (WGS) entry which is preliminary data.</text>
</comment>
<evidence type="ECO:0000256" key="3">
    <source>
        <dbReference type="ARBA" id="ARBA00022692"/>
    </source>
</evidence>